<name>A0A401S512_CHIPU</name>
<dbReference type="AlphaFoldDB" id="A0A401S512"/>
<dbReference type="Proteomes" id="UP000287033">
    <property type="component" value="Unassembled WGS sequence"/>
</dbReference>
<reference evidence="1 2" key="1">
    <citation type="journal article" date="2018" name="Nat. Ecol. Evol.">
        <title>Shark genomes provide insights into elasmobranch evolution and the origin of vertebrates.</title>
        <authorList>
            <person name="Hara Y"/>
            <person name="Yamaguchi K"/>
            <person name="Onimaru K"/>
            <person name="Kadota M"/>
            <person name="Koyanagi M"/>
            <person name="Keeley SD"/>
            <person name="Tatsumi K"/>
            <person name="Tanaka K"/>
            <person name="Motone F"/>
            <person name="Kageyama Y"/>
            <person name="Nozu R"/>
            <person name="Adachi N"/>
            <person name="Nishimura O"/>
            <person name="Nakagawa R"/>
            <person name="Tanegashima C"/>
            <person name="Kiyatake I"/>
            <person name="Matsumoto R"/>
            <person name="Murakumo K"/>
            <person name="Nishida K"/>
            <person name="Terakita A"/>
            <person name="Kuratani S"/>
            <person name="Sato K"/>
            <person name="Hyodo S Kuraku.S."/>
        </authorList>
    </citation>
    <scope>NUCLEOTIDE SEQUENCE [LARGE SCALE GENOMIC DNA]</scope>
</reference>
<accession>A0A401S512</accession>
<sequence>MHVDVCVCWRNLGAGFSPLGWDAARRLRPAGGAVTLGRLEFRKLPRFADVFPDGLRLIPAITKPDYDSDRVRIIPTLQPVF</sequence>
<evidence type="ECO:0000313" key="1">
    <source>
        <dbReference type="EMBL" id="GCC25468.1"/>
    </source>
</evidence>
<proteinExistence type="predicted"/>
<keyword evidence="2" id="KW-1185">Reference proteome</keyword>
<dbReference type="EMBL" id="BEZZ01000087">
    <property type="protein sequence ID" value="GCC25468.1"/>
    <property type="molecule type" value="Genomic_DNA"/>
</dbReference>
<evidence type="ECO:0000313" key="2">
    <source>
        <dbReference type="Proteomes" id="UP000287033"/>
    </source>
</evidence>
<gene>
    <name evidence="1" type="ORF">chiPu_0003878</name>
</gene>
<organism evidence="1 2">
    <name type="scientific">Chiloscyllium punctatum</name>
    <name type="common">Brownbanded bambooshark</name>
    <name type="synonym">Hemiscyllium punctatum</name>
    <dbReference type="NCBI Taxonomy" id="137246"/>
    <lineage>
        <taxon>Eukaryota</taxon>
        <taxon>Metazoa</taxon>
        <taxon>Chordata</taxon>
        <taxon>Craniata</taxon>
        <taxon>Vertebrata</taxon>
        <taxon>Chondrichthyes</taxon>
        <taxon>Elasmobranchii</taxon>
        <taxon>Galeomorphii</taxon>
        <taxon>Galeoidea</taxon>
        <taxon>Orectolobiformes</taxon>
        <taxon>Hemiscylliidae</taxon>
        <taxon>Chiloscyllium</taxon>
    </lineage>
</organism>
<protein>
    <submittedName>
        <fullName evidence="1">Uncharacterized protein</fullName>
    </submittedName>
</protein>
<comment type="caution">
    <text evidence="1">The sequence shown here is derived from an EMBL/GenBank/DDBJ whole genome shotgun (WGS) entry which is preliminary data.</text>
</comment>